<dbReference type="GO" id="GO:0016459">
    <property type="term" value="C:myosin complex"/>
    <property type="evidence" value="ECO:0007669"/>
    <property type="project" value="UniProtKB-KW"/>
</dbReference>
<evidence type="ECO:0000256" key="2">
    <source>
        <dbReference type="ARBA" id="ARBA00022840"/>
    </source>
</evidence>
<keyword evidence="3 4" id="KW-0009">Actin-binding</keyword>
<protein>
    <recommendedName>
        <fullName evidence="5">Myosin motor domain-containing protein</fullName>
    </recommendedName>
</protein>
<evidence type="ECO:0000256" key="1">
    <source>
        <dbReference type="ARBA" id="ARBA00022741"/>
    </source>
</evidence>
<dbReference type="OrthoDB" id="6108017at2759"/>
<dbReference type="AlphaFoldDB" id="A0A9P1IAV1"/>
<dbReference type="GO" id="GO:0005737">
    <property type="term" value="C:cytoplasm"/>
    <property type="evidence" value="ECO:0007669"/>
    <property type="project" value="TreeGrafter"/>
</dbReference>
<organism evidence="6 7">
    <name type="scientific">Caenorhabditis angaria</name>
    <dbReference type="NCBI Taxonomy" id="860376"/>
    <lineage>
        <taxon>Eukaryota</taxon>
        <taxon>Metazoa</taxon>
        <taxon>Ecdysozoa</taxon>
        <taxon>Nematoda</taxon>
        <taxon>Chromadorea</taxon>
        <taxon>Rhabditida</taxon>
        <taxon>Rhabditina</taxon>
        <taxon>Rhabditomorpha</taxon>
        <taxon>Rhabditoidea</taxon>
        <taxon>Rhabditidae</taxon>
        <taxon>Peloderinae</taxon>
        <taxon>Caenorhabditis</taxon>
    </lineage>
</organism>
<keyword evidence="2" id="KW-0067">ATP-binding</keyword>
<evidence type="ECO:0000313" key="6">
    <source>
        <dbReference type="EMBL" id="CAI5441526.1"/>
    </source>
</evidence>
<dbReference type="GO" id="GO:0000146">
    <property type="term" value="F:microfilament motor activity"/>
    <property type="evidence" value="ECO:0007669"/>
    <property type="project" value="TreeGrafter"/>
</dbReference>
<evidence type="ECO:0000256" key="4">
    <source>
        <dbReference type="PROSITE-ProRule" id="PRU00782"/>
    </source>
</evidence>
<dbReference type="PROSITE" id="PS51456">
    <property type="entry name" value="MYOSIN_MOTOR"/>
    <property type="match status" value="1"/>
</dbReference>
<dbReference type="GO" id="GO:0005524">
    <property type="term" value="F:ATP binding"/>
    <property type="evidence" value="ECO:0007669"/>
    <property type="project" value="UniProtKB-KW"/>
</dbReference>
<dbReference type="GO" id="GO:0051015">
    <property type="term" value="F:actin filament binding"/>
    <property type="evidence" value="ECO:0007669"/>
    <property type="project" value="TreeGrafter"/>
</dbReference>
<reference evidence="6" key="1">
    <citation type="submission" date="2022-11" db="EMBL/GenBank/DDBJ databases">
        <authorList>
            <person name="Kikuchi T."/>
        </authorList>
    </citation>
    <scope>NUCLEOTIDE SEQUENCE</scope>
    <source>
        <strain evidence="6">PS1010</strain>
    </source>
</reference>
<dbReference type="PANTHER" id="PTHR13140:SF706">
    <property type="entry name" value="DILUTE CLASS UNCONVENTIONAL MYOSIN, ISOFORM C"/>
    <property type="match status" value="1"/>
</dbReference>
<comment type="similarity">
    <text evidence="4">Belongs to the TRAFAC class myosin-kinesin ATPase superfamily. Myosin family.</text>
</comment>
<dbReference type="Gene3D" id="1.20.120.720">
    <property type="entry name" value="Myosin VI head, motor domain, U50 subdomain"/>
    <property type="match status" value="1"/>
</dbReference>
<proteinExistence type="inferred from homology"/>
<dbReference type="Proteomes" id="UP001152747">
    <property type="component" value="Unassembled WGS sequence"/>
</dbReference>
<dbReference type="InterPro" id="IPR001609">
    <property type="entry name" value="Myosin_head_motor_dom-like"/>
</dbReference>
<comment type="caution">
    <text evidence="6">The sequence shown here is derived from an EMBL/GenBank/DDBJ whole genome shotgun (WGS) entry which is preliminary data.</text>
</comment>
<keyword evidence="1" id="KW-0547">Nucleotide-binding</keyword>
<dbReference type="GO" id="GO:0007015">
    <property type="term" value="P:actin filament organization"/>
    <property type="evidence" value="ECO:0007669"/>
    <property type="project" value="TreeGrafter"/>
</dbReference>
<keyword evidence="4" id="KW-0505">Motor protein</keyword>
<comment type="caution">
    <text evidence="4">Lacks conserved residue(s) required for the propagation of feature annotation.</text>
</comment>
<dbReference type="SUPFAM" id="SSF52540">
    <property type="entry name" value="P-loop containing nucleoside triphosphate hydrolases"/>
    <property type="match status" value="1"/>
</dbReference>
<dbReference type="Pfam" id="PF00063">
    <property type="entry name" value="Myosin_head"/>
    <property type="match status" value="1"/>
</dbReference>
<keyword evidence="4" id="KW-0518">Myosin</keyword>
<dbReference type="GO" id="GO:0016020">
    <property type="term" value="C:membrane"/>
    <property type="evidence" value="ECO:0007669"/>
    <property type="project" value="TreeGrafter"/>
</dbReference>
<sequence>MCATRNYSILKDLNLDDWKSYNYLMQCGCENGNIHGVDDKDDFDNLVESLNLLGLDEKQTSDVFRLLAGVLLLGNVHFDGGKDCSAVSVSFHYGPIQHTSPKTSGIPGGRFPQNR</sequence>
<feature type="domain" description="Myosin motor" evidence="5">
    <location>
        <begin position="1"/>
        <end position="115"/>
    </location>
</feature>
<dbReference type="InterPro" id="IPR027417">
    <property type="entry name" value="P-loop_NTPase"/>
</dbReference>
<evidence type="ECO:0000256" key="3">
    <source>
        <dbReference type="ARBA" id="ARBA00023203"/>
    </source>
</evidence>
<dbReference type="EMBL" id="CANHGI010000002">
    <property type="protein sequence ID" value="CAI5441526.1"/>
    <property type="molecule type" value="Genomic_DNA"/>
</dbReference>
<name>A0A9P1IAV1_9PELO</name>
<evidence type="ECO:0000313" key="7">
    <source>
        <dbReference type="Proteomes" id="UP001152747"/>
    </source>
</evidence>
<dbReference type="PANTHER" id="PTHR13140">
    <property type="entry name" value="MYOSIN"/>
    <property type="match status" value="1"/>
</dbReference>
<evidence type="ECO:0000259" key="5">
    <source>
        <dbReference type="PROSITE" id="PS51456"/>
    </source>
</evidence>
<keyword evidence="7" id="KW-1185">Reference proteome</keyword>
<accession>A0A9P1IAV1</accession>
<dbReference type="Gene3D" id="1.10.10.820">
    <property type="match status" value="1"/>
</dbReference>
<gene>
    <name evidence="6" type="ORF">CAMP_LOCUS4163</name>
</gene>